<feature type="domain" description="Histidine kinase" evidence="10">
    <location>
        <begin position="96"/>
        <end position="326"/>
    </location>
</feature>
<dbReference type="EMBL" id="FAOO01000011">
    <property type="protein sequence ID" value="CUU06729.1"/>
    <property type="molecule type" value="Genomic_DNA"/>
</dbReference>
<dbReference type="SMART" id="SM00388">
    <property type="entry name" value="HisKA"/>
    <property type="match status" value="1"/>
</dbReference>
<evidence type="ECO:0000256" key="5">
    <source>
        <dbReference type="ARBA" id="ARBA00022741"/>
    </source>
</evidence>
<keyword evidence="6 12" id="KW-0418">Kinase</keyword>
<evidence type="ECO:0000313" key="12">
    <source>
        <dbReference type="EMBL" id="CUU06729.1"/>
    </source>
</evidence>
<dbReference type="RefSeq" id="WP_140945330.1">
    <property type="nucleotide sequence ID" value="NZ_FAOO01000011.1"/>
</dbReference>
<keyword evidence="4" id="KW-0808">Transferase</keyword>
<dbReference type="SUPFAM" id="SSF52172">
    <property type="entry name" value="CheY-like"/>
    <property type="match status" value="1"/>
</dbReference>
<keyword evidence="7" id="KW-0067">ATP-binding</keyword>
<evidence type="ECO:0000256" key="7">
    <source>
        <dbReference type="ARBA" id="ARBA00022840"/>
    </source>
</evidence>
<organism evidence="12 13">
    <name type="scientific">Candidatus Thermokryptus mobilis</name>
    <dbReference type="NCBI Taxonomy" id="1643428"/>
    <lineage>
        <taxon>Bacteria</taxon>
        <taxon>Pseudomonadati</taxon>
        <taxon>Candidatus Kryptoniota</taxon>
        <taxon>Candidatus Thermokryptus</taxon>
    </lineage>
</organism>
<dbReference type="PANTHER" id="PTHR43065:SF46">
    <property type="entry name" value="C4-DICARBOXYLATE TRANSPORT SENSOR PROTEIN DCTB"/>
    <property type="match status" value="1"/>
</dbReference>
<dbReference type="InterPro" id="IPR005467">
    <property type="entry name" value="His_kinase_dom"/>
</dbReference>
<dbReference type="EC" id="2.7.13.3" evidence="2"/>
<dbReference type="GO" id="GO:0005524">
    <property type="term" value="F:ATP binding"/>
    <property type="evidence" value="ECO:0007669"/>
    <property type="project" value="UniProtKB-KW"/>
</dbReference>
<dbReference type="PRINTS" id="PR00344">
    <property type="entry name" value="BCTRLSENSOR"/>
</dbReference>
<dbReference type="PROSITE" id="PS50109">
    <property type="entry name" value="HIS_KIN"/>
    <property type="match status" value="1"/>
</dbReference>
<dbReference type="InterPro" id="IPR001789">
    <property type="entry name" value="Sig_transdc_resp-reg_receiver"/>
</dbReference>
<evidence type="ECO:0000256" key="6">
    <source>
        <dbReference type="ARBA" id="ARBA00022777"/>
    </source>
</evidence>
<feature type="domain" description="Response regulatory" evidence="11">
    <location>
        <begin position="348"/>
        <end position="469"/>
    </location>
</feature>
<evidence type="ECO:0000256" key="1">
    <source>
        <dbReference type="ARBA" id="ARBA00000085"/>
    </source>
</evidence>
<dbReference type="AlphaFoldDB" id="A0A0S4N6S3"/>
<feature type="non-terminal residue" evidence="12">
    <location>
        <position position="1"/>
    </location>
</feature>
<dbReference type="Proteomes" id="UP000320623">
    <property type="component" value="Unassembled WGS sequence"/>
</dbReference>
<evidence type="ECO:0000313" key="13">
    <source>
        <dbReference type="Proteomes" id="UP000320623"/>
    </source>
</evidence>
<keyword evidence="5" id="KW-0547">Nucleotide-binding</keyword>
<dbReference type="CDD" id="cd00082">
    <property type="entry name" value="HisKA"/>
    <property type="match status" value="1"/>
</dbReference>
<keyword evidence="13" id="KW-1185">Reference proteome</keyword>
<gene>
    <name evidence="12" type="ORF">JGI1_01590</name>
</gene>
<dbReference type="SUPFAM" id="SSF47384">
    <property type="entry name" value="Homodimeric domain of signal transducing histidine kinase"/>
    <property type="match status" value="1"/>
</dbReference>
<dbReference type="PROSITE" id="PS50110">
    <property type="entry name" value="RESPONSE_REGULATORY"/>
    <property type="match status" value="1"/>
</dbReference>
<dbReference type="Gene3D" id="3.30.565.10">
    <property type="entry name" value="Histidine kinase-like ATPase, C-terminal domain"/>
    <property type="match status" value="1"/>
</dbReference>
<dbReference type="SUPFAM" id="SSF55874">
    <property type="entry name" value="ATPase domain of HSP90 chaperone/DNA topoisomerase II/histidine kinase"/>
    <property type="match status" value="1"/>
</dbReference>
<dbReference type="SMART" id="SM00387">
    <property type="entry name" value="HATPase_c"/>
    <property type="match status" value="1"/>
</dbReference>
<dbReference type="Pfam" id="PF00072">
    <property type="entry name" value="Response_reg"/>
    <property type="match status" value="1"/>
</dbReference>
<evidence type="ECO:0000256" key="3">
    <source>
        <dbReference type="ARBA" id="ARBA00022553"/>
    </source>
</evidence>
<dbReference type="CDD" id="cd00156">
    <property type="entry name" value="REC"/>
    <property type="match status" value="1"/>
</dbReference>
<proteinExistence type="predicted"/>
<protein>
    <recommendedName>
        <fullName evidence="2">histidine kinase</fullName>
        <ecNumber evidence="2">2.7.13.3</ecNumber>
    </recommendedName>
</protein>
<dbReference type="InterPro" id="IPR036097">
    <property type="entry name" value="HisK_dim/P_sf"/>
</dbReference>
<dbReference type="OrthoDB" id="9770473at2"/>
<reference evidence="13" key="1">
    <citation type="submission" date="2015-11" db="EMBL/GenBank/DDBJ databases">
        <authorList>
            <person name="Varghese N."/>
        </authorList>
    </citation>
    <scope>NUCLEOTIDE SEQUENCE [LARGE SCALE GENOMIC DNA]</scope>
</reference>
<dbReference type="SMART" id="SM00448">
    <property type="entry name" value="REC"/>
    <property type="match status" value="1"/>
</dbReference>
<dbReference type="STRING" id="1643428.GCA_001442855_01556"/>
<evidence type="ECO:0000259" key="10">
    <source>
        <dbReference type="PROSITE" id="PS50109"/>
    </source>
</evidence>
<accession>A0A0S4N6S3</accession>
<evidence type="ECO:0000256" key="2">
    <source>
        <dbReference type="ARBA" id="ARBA00012438"/>
    </source>
</evidence>
<evidence type="ECO:0000256" key="9">
    <source>
        <dbReference type="PROSITE-ProRule" id="PRU00169"/>
    </source>
</evidence>
<keyword evidence="3 9" id="KW-0597">Phosphoprotein</keyword>
<dbReference type="InterPro" id="IPR004358">
    <property type="entry name" value="Sig_transdc_His_kin-like_C"/>
</dbReference>
<name>A0A0S4N6S3_9BACT</name>
<evidence type="ECO:0000256" key="8">
    <source>
        <dbReference type="ARBA" id="ARBA00023012"/>
    </source>
</evidence>
<sequence length="479" mass="54361">DVLEDIAGVSIDVYLGVSENMSIPNGINLTQERIVSDGNLRVLSELKRSGSIFEIIAYEIKNGYLLIMRDVTDERLAREKLTAQERLSVIGQLAAGIAHDFNNMLNVVLGISELMLRDAELPDKFRKKVEMIINQIYRASNLTKQILDFSRKSIYQKQVINLVQFMKEVISLLKRTLPENIKINFRYDREHLIYADATSIQQVIMNLAINARDAMPEGGDLNFEVSQTGPPKEIFMPISQREVVDEKELIDKQWIVITVSDTGVGIPENIIDKIFEPFFTTKPRSKGTGLGLSQVYGIIREHGGYINVKSKVGKGTTFYIYLPEFVSLEVKPELNEEEEKYISGQGEVILLVEDDPEVIEVNCQILETLNYQVLKATDAFSAIEVYRENKDKIAVVISDFLMPGMNGVELYKRLKEINPYVKFIILSGYMEGGDSSVLGGGIPQEEGSIYWTYKPIKVKEISELIRRVLPPRRTQDFFL</sequence>
<dbReference type="PANTHER" id="PTHR43065">
    <property type="entry name" value="SENSOR HISTIDINE KINASE"/>
    <property type="match status" value="1"/>
</dbReference>
<dbReference type="GO" id="GO:0000155">
    <property type="term" value="F:phosphorelay sensor kinase activity"/>
    <property type="evidence" value="ECO:0007669"/>
    <property type="project" value="InterPro"/>
</dbReference>
<feature type="modified residue" description="4-aspartylphosphate" evidence="9">
    <location>
        <position position="399"/>
    </location>
</feature>
<comment type="catalytic activity">
    <reaction evidence="1">
        <text>ATP + protein L-histidine = ADP + protein N-phospho-L-histidine.</text>
        <dbReference type="EC" id="2.7.13.3"/>
    </reaction>
</comment>
<keyword evidence="8" id="KW-0902">Two-component regulatory system</keyword>
<dbReference type="Pfam" id="PF02518">
    <property type="entry name" value="HATPase_c"/>
    <property type="match status" value="1"/>
</dbReference>
<dbReference type="Gene3D" id="3.40.50.2300">
    <property type="match status" value="1"/>
</dbReference>
<evidence type="ECO:0000256" key="4">
    <source>
        <dbReference type="ARBA" id="ARBA00022679"/>
    </source>
</evidence>
<evidence type="ECO:0000259" key="11">
    <source>
        <dbReference type="PROSITE" id="PS50110"/>
    </source>
</evidence>
<dbReference type="InterPro" id="IPR011006">
    <property type="entry name" value="CheY-like_superfamily"/>
</dbReference>
<dbReference type="InterPro" id="IPR003661">
    <property type="entry name" value="HisK_dim/P_dom"/>
</dbReference>
<dbReference type="Pfam" id="PF00512">
    <property type="entry name" value="HisKA"/>
    <property type="match status" value="1"/>
</dbReference>
<dbReference type="InterPro" id="IPR036890">
    <property type="entry name" value="HATPase_C_sf"/>
</dbReference>
<dbReference type="InterPro" id="IPR003594">
    <property type="entry name" value="HATPase_dom"/>
</dbReference>
<dbReference type="Gene3D" id="1.10.287.130">
    <property type="match status" value="1"/>
</dbReference>